<evidence type="ECO:0000256" key="3">
    <source>
        <dbReference type="ARBA" id="ARBA00016337"/>
    </source>
</evidence>
<dbReference type="Proteomes" id="UP000198440">
    <property type="component" value="Unassembled WGS sequence"/>
</dbReference>
<comment type="catalytic activity">
    <reaction evidence="10">
        <text>L-threonyl-[protein] + FAD = FMN-L-threonyl-[protein] + AMP + H(+)</text>
        <dbReference type="Rhea" id="RHEA:36847"/>
        <dbReference type="Rhea" id="RHEA-COMP:11060"/>
        <dbReference type="Rhea" id="RHEA-COMP:11061"/>
        <dbReference type="ChEBI" id="CHEBI:15378"/>
        <dbReference type="ChEBI" id="CHEBI:30013"/>
        <dbReference type="ChEBI" id="CHEBI:57692"/>
        <dbReference type="ChEBI" id="CHEBI:74257"/>
        <dbReference type="ChEBI" id="CHEBI:456215"/>
        <dbReference type="EC" id="2.7.1.180"/>
    </reaction>
</comment>
<evidence type="ECO:0000256" key="7">
    <source>
        <dbReference type="ARBA" id="ARBA00022827"/>
    </source>
</evidence>
<dbReference type="Gene3D" id="3.10.520.10">
    <property type="entry name" value="ApbE-like domains"/>
    <property type="match status" value="1"/>
</dbReference>
<feature type="chain" id="PRO_5039952479" description="FAD:protein FMN transferase" evidence="11">
    <location>
        <begin position="23"/>
        <end position="294"/>
    </location>
</feature>
<evidence type="ECO:0000256" key="4">
    <source>
        <dbReference type="ARBA" id="ARBA00022630"/>
    </source>
</evidence>
<dbReference type="RefSeq" id="WP_089279241.1">
    <property type="nucleotide sequence ID" value="NZ_FZON01000041.1"/>
</dbReference>
<evidence type="ECO:0000313" key="12">
    <source>
        <dbReference type="EMBL" id="SNS90791.1"/>
    </source>
</evidence>
<name>A0A239IB62_9RHOB</name>
<keyword evidence="4" id="KW-0285">Flavoprotein</keyword>
<evidence type="ECO:0000256" key="5">
    <source>
        <dbReference type="ARBA" id="ARBA00022679"/>
    </source>
</evidence>
<dbReference type="InterPro" id="IPR024932">
    <property type="entry name" value="ApbE"/>
</dbReference>
<dbReference type="EC" id="2.7.1.180" evidence="2"/>
<keyword evidence="6" id="KW-0479">Metal-binding</keyword>
<dbReference type="EMBL" id="FZON01000041">
    <property type="protein sequence ID" value="SNS90791.1"/>
    <property type="molecule type" value="Genomic_DNA"/>
</dbReference>
<dbReference type="GO" id="GO:0046872">
    <property type="term" value="F:metal ion binding"/>
    <property type="evidence" value="ECO:0007669"/>
    <property type="project" value="UniProtKB-KW"/>
</dbReference>
<feature type="signal peptide" evidence="11">
    <location>
        <begin position="1"/>
        <end position="22"/>
    </location>
</feature>
<dbReference type="InterPro" id="IPR003374">
    <property type="entry name" value="ApbE-like_sf"/>
</dbReference>
<evidence type="ECO:0000313" key="13">
    <source>
        <dbReference type="Proteomes" id="UP000198440"/>
    </source>
</evidence>
<sequence>MRRRRFLTLAAAFAGAPRMAQAGTQPAIWTGQAMGADVSLTLYGPGDETAAMLSDLPGMLAGFEAQFSLYEPQSVLSRLNRVGAGQAGPEFHALLAQCDAAWRLTDGVFDPTVQPLWRALALGADPAPARRVIGWDRVRHGSLGRVTLGPGQQLTLNGIAQGFATERLAATLRARGFGKALINIGEHQAIGGPFRLGLSDPQHGLFAKTRLRDMAVATSSPGALRLGEHGHILSPEGRAPIWSTVSIEAESATLADALSTAAVFMDLPRLQRLKLEAGLRRITGIDVAGNLRTV</sequence>
<dbReference type="OrthoDB" id="9778595at2"/>
<keyword evidence="5" id="KW-0808">Transferase</keyword>
<evidence type="ECO:0000256" key="6">
    <source>
        <dbReference type="ARBA" id="ARBA00022723"/>
    </source>
</evidence>
<dbReference type="PANTHER" id="PTHR30040">
    <property type="entry name" value="THIAMINE BIOSYNTHESIS LIPOPROTEIN APBE"/>
    <property type="match status" value="1"/>
</dbReference>
<keyword evidence="12" id="KW-0449">Lipoprotein</keyword>
<dbReference type="AlphaFoldDB" id="A0A239IB62"/>
<dbReference type="Pfam" id="PF02424">
    <property type="entry name" value="ApbE"/>
    <property type="match status" value="1"/>
</dbReference>
<evidence type="ECO:0000256" key="8">
    <source>
        <dbReference type="ARBA" id="ARBA00022842"/>
    </source>
</evidence>
<keyword evidence="7" id="KW-0274">FAD</keyword>
<evidence type="ECO:0000256" key="10">
    <source>
        <dbReference type="ARBA" id="ARBA00048540"/>
    </source>
</evidence>
<gene>
    <name evidence="12" type="ORF">SAMN04488078_104118</name>
</gene>
<organism evidence="12 13">
    <name type="scientific">Antarctobacter heliothermus</name>
    <dbReference type="NCBI Taxonomy" id="74033"/>
    <lineage>
        <taxon>Bacteria</taxon>
        <taxon>Pseudomonadati</taxon>
        <taxon>Pseudomonadota</taxon>
        <taxon>Alphaproteobacteria</taxon>
        <taxon>Rhodobacterales</taxon>
        <taxon>Roseobacteraceae</taxon>
        <taxon>Antarctobacter</taxon>
    </lineage>
</organism>
<dbReference type="PANTHER" id="PTHR30040:SF2">
    <property type="entry name" value="FAD:PROTEIN FMN TRANSFERASE"/>
    <property type="match status" value="1"/>
</dbReference>
<evidence type="ECO:0000256" key="1">
    <source>
        <dbReference type="ARBA" id="ARBA00001946"/>
    </source>
</evidence>
<dbReference type="SUPFAM" id="SSF143631">
    <property type="entry name" value="ApbE-like"/>
    <property type="match status" value="1"/>
</dbReference>
<dbReference type="GO" id="GO:0016740">
    <property type="term" value="F:transferase activity"/>
    <property type="evidence" value="ECO:0007669"/>
    <property type="project" value="UniProtKB-KW"/>
</dbReference>
<comment type="cofactor">
    <cofactor evidence="1">
        <name>Mg(2+)</name>
        <dbReference type="ChEBI" id="CHEBI:18420"/>
    </cofactor>
</comment>
<keyword evidence="11" id="KW-0732">Signal</keyword>
<evidence type="ECO:0000256" key="11">
    <source>
        <dbReference type="SAM" id="SignalP"/>
    </source>
</evidence>
<evidence type="ECO:0000256" key="9">
    <source>
        <dbReference type="ARBA" id="ARBA00031306"/>
    </source>
</evidence>
<accession>A0A239IB62</accession>
<proteinExistence type="predicted"/>
<reference evidence="12 13" key="1">
    <citation type="submission" date="2017-06" db="EMBL/GenBank/DDBJ databases">
        <authorList>
            <person name="Kim H.J."/>
            <person name="Triplett B.A."/>
        </authorList>
    </citation>
    <scope>NUCLEOTIDE SEQUENCE [LARGE SCALE GENOMIC DNA]</scope>
    <source>
        <strain evidence="12 13">DSM 11445</strain>
    </source>
</reference>
<protein>
    <recommendedName>
        <fullName evidence="3">FAD:protein FMN transferase</fullName>
        <ecNumber evidence="2">2.7.1.180</ecNumber>
    </recommendedName>
    <alternativeName>
        <fullName evidence="9">Flavin transferase</fullName>
    </alternativeName>
</protein>
<keyword evidence="8" id="KW-0460">Magnesium</keyword>
<evidence type="ECO:0000256" key="2">
    <source>
        <dbReference type="ARBA" id="ARBA00011955"/>
    </source>
</evidence>